<keyword evidence="2" id="KW-1194">Viral DNA replication</keyword>
<dbReference type="KEGG" id="vg:26641678"/>
<dbReference type="Gene3D" id="1.10.150.20">
    <property type="entry name" value="5' to 3' exonuclease, C-terminal subdomain"/>
    <property type="match status" value="1"/>
</dbReference>
<dbReference type="Gene3D" id="3.30.70.370">
    <property type="match status" value="1"/>
</dbReference>
<dbReference type="InterPro" id="IPR036397">
    <property type="entry name" value="RNaseH_sf"/>
</dbReference>
<dbReference type="Proteomes" id="UP000033007">
    <property type="component" value="Segment"/>
</dbReference>
<protein>
    <submittedName>
        <fullName evidence="4">DNA polymerase I</fullName>
    </submittedName>
</protein>
<dbReference type="GO" id="GO:0006302">
    <property type="term" value="P:double-strand break repair"/>
    <property type="evidence" value="ECO:0007669"/>
    <property type="project" value="TreeGrafter"/>
</dbReference>
<dbReference type="InterPro" id="IPR043502">
    <property type="entry name" value="DNA/RNA_pol_sf"/>
</dbReference>
<dbReference type="OrthoDB" id="2072at10239"/>
<dbReference type="SUPFAM" id="SSF56672">
    <property type="entry name" value="DNA/RNA polymerases"/>
    <property type="match status" value="1"/>
</dbReference>
<organism evidence="4 5">
    <name type="scientific">Streptomyces phage YDN12</name>
    <dbReference type="NCBI Taxonomy" id="1636183"/>
    <lineage>
        <taxon>Viruses</taxon>
        <taxon>Duplodnaviria</taxon>
        <taxon>Heunggongvirae</taxon>
        <taxon>Uroviricota</taxon>
        <taxon>Caudoviricetes</taxon>
        <taxon>Woodruffvirus</taxon>
        <taxon>Woodruffvirus YDN12</taxon>
    </lineage>
</organism>
<evidence type="ECO:0000256" key="2">
    <source>
        <dbReference type="ARBA" id="ARBA00023109"/>
    </source>
</evidence>
<evidence type="ECO:0000313" key="4">
    <source>
        <dbReference type="EMBL" id="AKA61717.1"/>
    </source>
</evidence>
<dbReference type="SUPFAM" id="SSF53098">
    <property type="entry name" value="Ribonuclease H-like"/>
    <property type="match status" value="1"/>
</dbReference>
<dbReference type="InterPro" id="IPR001098">
    <property type="entry name" value="DNA-dir_DNA_pol_A_palm_dom"/>
</dbReference>
<evidence type="ECO:0000259" key="3">
    <source>
        <dbReference type="SMART" id="SM00482"/>
    </source>
</evidence>
<keyword evidence="1" id="KW-0235">DNA replication</keyword>
<dbReference type="EMBL" id="KP876465">
    <property type="protein sequence ID" value="AKA61717.1"/>
    <property type="molecule type" value="Genomic_DNA"/>
</dbReference>
<dbReference type="GO" id="GO:0006261">
    <property type="term" value="P:DNA-templated DNA replication"/>
    <property type="evidence" value="ECO:0007669"/>
    <property type="project" value="InterPro"/>
</dbReference>
<dbReference type="GO" id="GO:0003887">
    <property type="term" value="F:DNA-directed DNA polymerase activity"/>
    <property type="evidence" value="ECO:0007669"/>
    <property type="project" value="InterPro"/>
</dbReference>
<dbReference type="PANTHER" id="PTHR10133">
    <property type="entry name" value="DNA POLYMERASE I"/>
    <property type="match status" value="1"/>
</dbReference>
<dbReference type="GO" id="GO:0039693">
    <property type="term" value="P:viral DNA genome replication"/>
    <property type="evidence" value="ECO:0007669"/>
    <property type="project" value="UniProtKB-KW"/>
</dbReference>
<dbReference type="InterPro" id="IPR002298">
    <property type="entry name" value="DNA_polymerase_A"/>
</dbReference>
<dbReference type="Gene3D" id="3.30.420.10">
    <property type="entry name" value="Ribonuclease H-like superfamily/Ribonuclease H"/>
    <property type="match status" value="1"/>
</dbReference>
<name>A0A0E3JTI2_9CAUD</name>
<dbReference type="PANTHER" id="PTHR10133:SF27">
    <property type="entry name" value="DNA POLYMERASE NU"/>
    <property type="match status" value="1"/>
</dbReference>
<sequence length="669" mass="73808">MKVLAFDIETGAAEELHKYGPGFVRLCGWADVAPGSRVTISTDPRELTAALFRADALTAHNGINFDLMAMGREGFFTFDQYELLCRKMFDTMIVERHVNPVAAKGKQPMGYFGLDATAARYGLEGKSSVDFAGKVAIIRRVKGDAYADKAVKAEQAKQRKAARLGTEYADPQRTGVLKLLAELYGGYDRIPQDDPDYRSYLVADVQTQGRVFTKLASVVRDESSTSQRYVRREHYTATAMGRVTLEGMRTDVDETMKRWSEGQARLEAGKELLHEKFGMPTEGKYPHRSNPGKAAFRRAILATGISEDALTANWPMCEDGSLKTGKDVLDEFIPIFDRTKPAAAELCRTIKAFNGERTIYGTVLDHLVGDRVHPYIGPDQASGRWSMKDPGLTVFGKRGGKARERGIMLADSDDEVLVAIDADQVDARVIAAECQDSEYMKLFAPGMDLHSEVAFRVWPDLHKHGADCHREPKPDCHCGIVSKCHCELRDRAKVFGHGFSYGLGAAGMARQHGVDVAVAQGFVRGMTEAFPRLAEWKEEIRAAAGALGFDEPVPANDPYRILHTWAGRPVRVERDRAYTQATALVGQGGTRDVMAEAILRLPAEYRRKIRAVIHDEIVISLPKHNAQQVAQGITDSMAFDLRGVAITFGCSDVARSWAGCYGAQYETAA</sequence>
<evidence type="ECO:0000313" key="5">
    <source>
        <dbReference type="Proteomes" id="UP000033007"/>
    </source>
</evidence>
<keyword evidence="5" id="KW-1185">Reference proteome</keyword>
<evidence type="ECO:0000256" key="1">
    <source>
        <dbReference type="ARBA" id="ARBA00022705"/>
    </source>
</evidence>
<accession>A0A0E3JTI2</accession>
<dbReference type="GeneID" id="26641678"/>
<dbReference type="RefSeq" id="YP_009215352.1">
    <property type="nucleotide sequence ID" value="NC_028974.1"/>
</dbReference>
<dbReference type="Pfam" id="PF00476">
    <property type="entry name" value="DNA_pol_A"/>
    <property type="match status" value="1"/>
</dbReference>
<reference evidence="4 5" key="1">
    <citation type="submission" date="2015-03" db="EMBL/GenBank/DDBJ databases">
        <authorList>
            <person name="Djamen P.Y."/>
            <person name="Nguyen L."/>
            <person name="Gibbs Z.A."/>
            <person name="Donegan-Quick R."/>
            <person name="Visi D.K."/>
            <person name="Allen M.S."/>
            <person name="Hughes L.E."/>
            <person name="Bradley K.W."/>
            <person name="Asai D.J."/>
            <person name="Bowman C.A."/>
            <person name="Russell D.A."/>
            <person name="Pope W.H."/>
            <person name="Jacobs-Sera D."/>
            <person name="Hendrix R.W."/>
            <person name="Hatfull G.F."/>
        </authorList>
    </citation>
    <scope>NUCLEOTIDE SEQUENCE [LARGE SCALE GENOMIC DNA]</scope>
</reference>
<dbReference type="GO" id="GO:0003677">
    <property type="term" value="F:DNA binding"/>
    <property type="evidence" value="ECO:0007669"/>
    <property type="project" value="InterPro"/>
</dbReference>
<proteinExistence type="predicted"/>
<feature type="domain" description="DNA-directed DNA polymerase family A palm" evidence="3">
    <location>
        <begin position="405"/>
        <end position="625"/>
    </location>
</feature>
<dbReference type="SMART" id="SM00482">
    <property type="entry name" value="POLAc"/>
    <property type="match status" value="1"/>
</dbReference>
<dbReference type="InterPro" id="IPR012337">
    <property type="entry name" value="RNaseH-like_sf"/>
</dbReference>
<gene>
    <name evidence="4" type="ORF">SEA_YDN12_50</name>
</gene>